<evidence type="ECO:0000256" key="1">
    <source>
        <dbReference type="SAM" id="MobiDB-lite"/>
    </source>
</evidence>
<proteinExistence type="predicted"/>
<evidence type="ECO:0000313" key="2">
    <source>
        <dbReference type="EMBL" id="KAK0050358.1"/>
    </source>
</evidence>
<dbReference type="GO" id="GO:0005524">
    <property type="term" value="F:ATP binding"/>
    <property type="evidence" value="ECO:0007669"/>
    <property type="project" value="UniProtKB-KW"/>
</dbReference>
<reference evidence="2" key="1">
    <citation type="journal article" date="2023" name="PLoS Negl. Trop. Dis.">
        <title>A genome sequence for Biomphalaria pfeifferi, the major vector snail for the human-infecting parasite Schistosoma mansoni.</title>
        <authorList>
            <person name="Bu L."/>
            <person name="Lu L."/>
            <person name="Laidemitt M.R."/>
            <person name="Zhang S.M."/>
            <person name="Mutuku M."/>
            <person name="Mkoji G."/>
            <person name="Steinauer M."/>
            <person name="Loker E.S."/>
        </authorList>
    </citation>
    <scope>NUCLEOTIDE SEQUENCE</scope>
    <source>
        <strain evidence="2">KasaAsao</strain>
    </source>
</reference>
<accession>A0AAD8F4H6</accession>
<dbReference type="AlphaFoldDB" id="A0AAD8F4H6"/>
<keyword evidence="3" id="KW-1185">Reference proteome</keyword>
<keyword evidence="2" id="KW-0547">Nucleotide-binding</keyword>
<reference evidence="2" key="2">
    <citation type="submission" date="2023-04" db="EMBL/GenBank/DDBJ databases">
        <authorList>
            <person name="Bu L."/>
            <person name="Lu L."/>
            <person name="Laidemitt M.R."/>
            <person name="Zhang S.M."/>
            <person name="Mutuku M."/>
            <person name="Mkoji G."/>
            <person name="Steinauer M."/>
            <person name="Loker E.S."/>
        </authorList>
    </citation>
    <scope>NUCLEOTIDE SEQUENCE</scope>
    <source>
        <strain evidence="2">KasaAsao</strain>
        <tissue evidence="2">Whole Snail</tissue>
    </source>
</reference>
<sequence length="71" mass="7855">MDNPVFQKEEALLHSYGGSDRGEHYYGSLSSRHEARPMPRETPFVEAEGEALESDASQEAPSLNIIGLSYV</sequence>
<keyword evidence="2" id="KW-0067">ATP-binding</keyword>
<feature type="region of interest" description="Disordered" evidence="1">
    <location>
        <begin position="1"/>
        <end position="42"/>
    </location>
</feature>
<comment type="caution">
    <text evidence="2">The sequence shown here is derived from an EMBL/GenBank/DDBJ whole genome shotgun (WGS) entry which is preliminary data.</text>
</comment>
<evidence type="ECO:0000313" key="3">
    <source>
        <dbReference type="Proteomes" id="UP001233172"/>
    </source>
</evidence>
<protein>
    <submittedName>
        <fullName evidence="2">ATP-binding cassette sub-family G member 5</fullName>
    </submittedName>
</protein>
<organism evidence="2 3">
    <name type="scientific">Biomphalaria pfeifferi</name>
    <name type="common">Bloodfluke planorb</name>
    <name type="synonym">Freshwater snail</name>
    <dbReference type="NCBI Taxonomy" id="112525"/>
    <lineage>
        <taxon>Eukaryota</taxon>
        <taxon>Metazoa</taxon>
        <taxon>Spiralia</taxon>
        <taxon>Lophotrochozoa</taxon>
        <taxon>Mollusca</taxon>
        <taxon>Gastropoda</taxon>
        <taxon>Heterobranchia</taxon>
        <taxon>Euthyneura</taxon>
        <taxon>Panpulmonata</taxon>
        <taxon>Hygrophila</taxon>
        <taxon>Lymnaeoidea</taxon>
        <taxon>Planorbidae</taxon>
        <taxon>Biomphalaria</taxon>
    </lineage>
</organism>
<gene>
    <name evidence="2" type="ORF">Bpfe_020242</name>
</gene>
<dbReference type="Proteomes" id="UP001233172">
    <property type="component" value="Unassembled WGS sequence"/>
</dbReference>
<name>A0AAD8F4H6_BIOPF</name>
<feature type="non-terminal residue" evidence="2">
    <location>
        <position position="71"/>
    </location>
</feature>
<dbReference type="EMBL" id="JASAOG010000115">
    <property type="protein sequence ID" value="KAK0050358.1"/>
    <property type="molecule type" value="Genomic_DNA"/>
</dbReference>